<evidence type="ECO:0000313" key="2">
    <source>
        <dbReference type="EMBL" id="TBU34264.1"/>
    </source>
</evidence>
<name>A0A4Q9N1A9_9APHY</name>
<feature type="region of interest" description="Disordered" evidence="1">
    <location>
        <begin position="1"/>
        <end position="44"/>
    </location>
</feature>
<evidence type="ECO:0000256" key="1">
    <source>
        <dbReference type="SAM" id="MobiDB-lite"/>
    </source>
</evidence>
<dbReference type="AlphaFoldDB" id="A0A4Q9N1A9"/>
<proteinExistence type="predicted"/>
<dbReference type="Proteomes" id="UP000292957">
    <property type="component" value="Unassembled WGS sequence"/>
</dbReference>
<gene>
    <name evidence="2" type="ORF">BD311DRAFT_747423</name>
</gene>
<sequence length="73" mass="7917">MGSLGGTPLQGGFCDPVRQHQYEDTDANNDTNFPSSSESSSDLSSIFCSHTGKCQKQRGESDMRVMLDEELGV</sequence>
<organism evidence="2">
    <name type="scientific">Dichomitus squalens</name>
    <dbReference type="NCBI Taxonomy" id="114155"/>
    <lineage>
        <taxon>Eukaryota</taxon>
        <taxon>Fungi</taxon>
        <taxon>Dikarya</taxon>
        <taxon>Basidiomycota</taxon>
        <taxon>Agaricomycotina</taxon>
        <taxon>Agaricomycetes</taxon>
        <taxon>Polyporales</taxon>
        <taxon>Polyporaceae</taxon>
        <taxon>Dichomitus</taxon>
    </lineage>
</organism>
<protein>
    <submittedName>
        <fullName evidence="2">Uncharacterized protein</fullName>
    </submittedName>
</protein>
<reference evidence="2" key="1">
    <citation type="submission" date="2019-01" db="EMBL/GenBank/DDBJ databases">
        <title>Draft genome sequences of three monokaryotic isolates of the white-rot basidiomycete fungus Dichomitus squalens.</title>
        <authorList>
            <consortium name="DOE Joint Genome Institute"/>
            <person name="Lopez S.C."/>
            <person name="Andreopoulos B."/>
            <person name="Pangilinan J."/>
            <person name="Lipzen A."/>
            <person name="Riley R."/>
            <person name="Ahrendt S."/>
            <person name="Ng V."/>
            <person name="Barry K."/>
            <person name="Daum C."/>
            <person name="Grigoriev I.V."/>
            <person name="Hilden K.S."/>
            <person name="Makela M.R."/>
            <person name="de Vries R.P."/>
        </authorList>
    </citation>
    <scope>NUCLEOTIDE SEQUENCE [LARGE SCALE GENOMIC DNA]</scope>
    <source>
        <strain evidence="2">OM18370.1</strain>
    </source>
</reference>
<dbReference type="EMBL" id="ML143389">
    <property type="protein sequence ID" value="TBU34264.1"/>
    <property type="molecule type" value="Genomic_DNA"/>
</dbReference>
<accession>A0A4Q9N1A9</accession>
<feature type="compositionally biased region" description="Low complexity" evidence="1">
    <location>
        <begin position="35"/>
        <end position="44"/>
    </location>
</feature>